<dbReference type="Pfam" id="PF00059">
    <property type="entry name" value="Lectin_C"/>
    <property type="match status" value="1"/>
</dbReference>
<feature type="domain" description="C-type lectin" evidence="2">
    <location>
        <begin position="139"/>
        <end position="261"/>
    </location>
</feature>
<dbReference type="GeneID" id="106180487"/>
<dbReference type="SUPFAM" id="SSF56436">
    <property type="entry name" value="C-type lectin-like"/>
    <property type="match status" value="2"/>
</dbReference>
<dbReference type="InterPro" id="IPR016186">
    <property type="entry name" value="C-type_lectin-like/link_sf"/>
</dbReference>
<dbReference type="InterPro" id="IPR001304">
    <property type="entry name" value="C-type_lectin-like"/>
</dbReference>
<dbReference type="Gene3D" id="3.10.100.10">
    <property type="entry name" value="Mannose-Binding Protein A, subunit A"/>
    <property type="match status" value="2"/>
</dbReference>
<gene>
    <name evidence="4" type="primary">LOC106180487</name>
</gene>
<accession>A0A1S3KBC4</accession>
<sequence length="372" mass="41938">MEHCKNTCNGKLAVVKDNNTQIFLHKLTSSVVWLGGKEVNLTDWMWIDQEATTFTNWSGSQKFPYIGQQPDTNNGFKYQPAVALMRVNNTPETFPWVDREHLQTQDSGVICEADQSTAVCKGSHNFRWIQNNSRWTDIKNDTCVFISIPSERATWFEGHWLCREAGGKLLKIDNDTVQKKVENRLNKNSELQYYWIGLVHSEWRWVDGDTDDPINLMFWRPIMYPPYNRGPACLALEGAASDVTKSWVMKDCSKTLPYICEYPLGATTLSTEGNRPVTSGVPMTSMPTTKIVTLNPTTDYRTITDGPSVTPTSMTDDVNVTSAVSETGTVREGTKVPHTGENTVEPMSPGKSIYKVIKFSDLYHNKTESIIA</sequence>
<reference evidence="4" key="1">
    <citation type="submission" date="2025-08" db="UniProtKB">
        <authorList>
            <consortium name="RefSeq"/>
        </authorList>
    </citation>
    <scope>IDENTIFICATION</scope>
    <source>
        <tissue evidence="4">Gonads</tissue>
    </source>
</reference>
<dbReference type="InterPro" id="IPR016187">
    <property type="entry name" value="CTDL_fold"/>
</dbReference>
<keyword evidence="3" id="KW-1185">Reference proteome</keyword>
<evidence type="ECO:0000259" key="2">
    <source>
        <dbReference type="PROSITE" id="PS50041"/>
    </source>
</evidence>
<dbReference type="Proteomes" id="UP000085678">
    <property type="component" value="Unplaced"/>
</dbReference>
<organism evidence="3 4">
    <name type="scientific">Lingula anatina</name>
    <name type="common">Brachiopod</name>
    <name type="synonym">Lingula unguis</name>
    <dbReference type="NCBI Taxonomy" id="7574"/>
    <lineage>
        <taxon>Eukaryota</taxon>
        <taxon>Metazoa</taxon>
        <taxon>Spiralia</taxon>
        <taxon>Lophotrochozoa</taxon>
        <taxon>Brachiopoda</taxon>
        <taxon>Linguliformea</taxon>
        <taxon>Lingulata</taxon>
        <taxon>Lingulida</taxon>
        <taxon>Linguloidea</taxon>
        <taxon>Lingulidae</taxon>
        <taxon>Lingula</taxon>
    </lineage>
</organism>
<proteinExistence type="predicted"/>
<dbReference type="PROSITE" id="PS50041">
    <property type="entry name" value="C_TYPE_LECTIN_2"/>
    <property type="match status" value="2"/>
</dbReference>
<evidence type="ECO:0000313" key="3">
    <source>
        <dbReference type="Proteomes" id="UP000085678"/>
    </source>
</evidence>
<dbReference type="InParanoid" id="A0A1S3KBC4"/>
<evidence type="ECO:0000256" key="1">
    <source>
        <dbReference type="SAM" id="MobiDB-lite"/>
    </source>
</evidence>
<dbReference type="InterPro" id="IPR050111">
    <property type="entry name" value="C-type_lectin/snaclec_domain"/>
</dbReference>
<dbReference type="RefSeq" id="XP_013419935.1">
    <property type="nucleotide sequence ID" value="XM_013564481.1"/>
</dbReference>
<dbReference type="SMART" id="SM00034">
    <property type="entry name" value="CLECT"/>
    <property type="match status" value="1"/>
</dbReference>
<feature type="domain" description="C-type lectin" evidence="2">
    <location>
        <begin position="1"/>
        <end position="98"/>
    </location>
</feature>
<dbReference type="AlphaFoldDB" id="A0A1S3KBC4"/>
<evidence type="ECO:0000313" key="4">
    <source>
        <dbReference type="RefSeq" id="XP_013419935.1"/>
    </source>
</evidence>
<name>A0A1S3KBC4_LINAN</name>
<dbReference type="KEGG" id="lak:106180487"/>
<dbReference type="PANTHER" id="PTHR22803">
    <property type="entry name" value="MANNOSE, PHOSPHOLIPASE, LECTIN RECEPTOR RELATED"/>
    <property type="match status" value="1"/>
</dbReference>
<protein>
    <submittedName>
        <fullName evidence="4">Secretory phospholipase A2 receptor-like</fullName>
    </submittedName>
</protein>
<dbReference type="CDD" id="cd00037">
    <property type="entry name" value="CLECT"/>
    <property type="match status" value="1"/>
</dbReference>
<feature type="region of interest" description="Disordered" evidence="1">
    <location>
        <begin position="326"/>
        <end position="347"/>
    </location>
</feature>